<dbReference type="GO" id="GO:0012506">
    <property type="term" value="C:vesicle membrane"/>
    <property type="evidence" value="ECO:0007669"/>
    <property type="project" value="TreeGrafter"/>
</dbReference>
<dbReference type="PANTHER" id="PTHR46467:SF1">
    <property type="entry name" value="TETHER CONTAINING UBX DOMAIN FOR GLUT4"/>
    <property type="match status" value="1"/>
</dbReference>
<feature type="chain" id="PRO_5020278075" description="TUG ubiquitin-like domain-containing protein" evidence="2">
    <location>
        <begin position="22"/>
        <end position="576"/>
    </location>
</feature>
<evidence type="ECO:0000256" key="2">
    <source>
        <dbReference type="SAM" id="SignalP"/>
    </source>
</evidence>
<evidence type="ECO:0000313" key="4">
    <source>
        <dbReference type="EMBL" id="THZ15429.1"/>
    </source>
</evidence>
<reference evidence="4 5" key="1">
    <citation type="submission" date="2018-10" db="EMBL/GenBank/DDBJ databases">
        <title>Fifty Aureobasidium pullulans genomes reveal a recombining polyextremotolerant generalist.</title>
        <authorList>
            <person name="Gostincar C."/>
            <person name="Turk M."/>
            <person name="Zajc J."/>
            <person name="Gunde-Cimerman N."/>
        </authorList>
    </citation>
    <scope>NUCLEOTIDE SEQUENCE [LARGE SCALE GENOMIC DNA]</scope>
    <source>
        <strain evidence="4 5">EXF-3863</strain>
    </source>
</reference>
<sequence>MIVWLFPAVSAFSSSLFPTLGASLCSCPLANASGIGPVRAKQTHVLNNYNHQTPSPAVSLSHSSIIMASHVVVLDAAFKRAQIKVTPATSLRTFGLDPDQYVLKTAKEKLVDLSYPFRLSGLVSGAKLQLVQASRSPSVVKVALQLPEEDNSLRLEDNFPSNTPLWLILRKFEDGVAGSSTKLNLTERSAPSSDTGSGYLCYLKPCLNIGGSARDISDFLDLQKSLAQLGYNRGSVLIKLSFKNEGERMEEAKARVTEYLQALAPTSTSEAQTVSSHGAHAAADGQLSSVPDADADNSAVPREDEAAQDPSGDTVMSPAPDLTPEEQPAQDDTVIASSSTTQMPSTESQFPSLNPGISVYAAPSDDTPFAARQAHNEADYQPSVEHAHAHQASLLKQGRNTRLPSDKEIAAKSANKAAALDDIKTVNLRIRFPDMMQVQWQATQSDTSASLYEKVREMLDDPSIKFRLQITGFQMKAIVFDPISQQRIIKDLGIKVPSLVNFVWDESVDNETRGRPLLKQALRRQAKELEVKEPVPQEEAKPVPAPKAEEPKKKASLTREERENKMLRMLGFGKKK</sequence>
<gene>
    <name evidence="4" type="ORF">D6C91_06818</name>
</gene>
<feature type="region of interest" description="Disordered" evidence="1">
    <location>
        <begin position="267"/>
        <end position="331"/>
    </location>
</feature>
<dbReference type="InterPro" id="IPR029071">
    <property type="entry name" value="Ubiquitin-like_domsf"/>
</dbReference>
<feature type="domain" description="TUG ubiquitin-like" evidence="3">
    <location>
        <begin position="77"/>
        <end position="130"/>
    </location>
</feature>
<proteinExistence type="predicted"/>
<protein>
    <recommendedName>
        <fullName evidence="3">TUG ubiquitin-like domain-containing protein</fullName>
    </recommendedName>
</protein>
<dbReference type="Gene3D" id="3.10.20.90">
    <property type="entry name" value="Phosphatidylinositol 3-kinase Catalytic Subunit, Chain A, domain 1"/>
    <property type="match status" value="1"/>
</dbReference>
<accession>A0A4S9SUI3</accession>
<dbReference type="GO" id="GO:0005737">
    <property type="term" value="C:cytoplasm"/>
    <property type="evidence" value="ECO:0007669"/>
    <property type="project" value="TreeGrafter"/>
</dbReference>
<dbReference type="GO" id="GO:0006886">
    <property type="term" value="P:intracellular protein transport"/>
    <property type="evidence" value="ECO:0007669"/>
    <property type="project" value="TreeGrafter"/>
</dbReference>
<evidence type="ECO:0000256" key="1">
    <source>
        <dbReference type="SAM" id="MobiDB-lite"/>
    </source>
</evidence>
<dbReference type="Pfam" id="PF11470">
    <property type="entry name" value="TUG-UBL1"/>
    <property type="match status" value="1"/>
</dbReference>
<dbReference type="InterPro" id="IPR021569">
    <property type="entry name" value="TUG-UBL1"/>
</dbReference>
<evidence type="ECO:0000313" key="5">
    <source>
        <dbReference type="Proteomes" id="UP000308005"/>
    </source>
</evidence>
<dbReference type="GO" id="GO:0005634">
    <property type="term" value="C:nucleus"/>
    <property type="evidence" value="ECO:0007669"/>
    <property type="project" value="TreeGrafter"/>
</dbReference>
<organism evidence="4 5">
    <name type="scientific">Aureobasidium pullulans</name>
    <name type="common">Black yeast</name>
    <name type="synonym">Pullularia pullulans</name>
    <dbReference type="NCBI Taxonomy" id="5580"/>
    <lineage>
        <taxon>Eukaryota</taxon>
        <taxon>Fungi</taxon>
        <taxon>Dikarya</taxon>
        <taxon>Ascomycota</taxon>
        <taxon>Pezizomycotina</taxon>
        <taxon>Dothideomycetes</taxon>
        <taxon>Dothideomycetidae</taxon>
        <taxon>Dothideales</taxon>
        <taxon>Saccotheciaceae</taxon>
        <taxon>Aureobasidium</taxon>
    </lineage>
</organism>
<evidence type="ECO:0000259" key="3">
    <source>
        <dbReference type="Pfam" id="PF11470"/>
    </source>
</evidence>
<dbReference type="AlphaFoldDB" id="A0A4S9SUI3"/>
<dbReference type="Proteomes" id="UP000308005">
    <property type="component" value="Unassembled WGS sequence"/>
</dbReference>
<dbReference type="SUPFAM" id="SSF54236">
    <property type="entry name" value="Ubiquitin-like"/>
    <property type="match status" value="1"/>
</dbReference>
<keyword evidence="2" id="KW-0732">Signal</keyword>
<feature type="region of interest" description="Disordered" evidence="1">
    <location>
        <begin position="528"/>
        <end position="576"/>
    </location>
</feature>
<comment type="caution">
    <text evidence="4">The sequence shown here is derived from an EMBL/GenBank/DDBJ whole genome shotgun (WGS) entry which is preliminary data.</text>
</comment>
<feature type="compositionally biased region" description="Polar residues" evidence="1">
    <location>
        <begin position="267"/>
        <end position="276"/>
    </location>
</feature>
<feature type="compositionally biased region" description="Basic and acidic residues" evidence="1">
    <location>
        <begin position="528"/>
        <end position="566"/>
    </location>
</feature>
<dbReference type="EMBL" id="QZBM01000366">
    <property type="protein sequence ID" value="THZ15429.1"/>
    <property type="molecule type" value="Genomic_DNA"/>
</dbReference>
<dbReference type="PANTHER" id="PTHR46467">
    <property type="entry name" value="TETHER CONTAINING UBX DOMAIN FOR GLUT4"/>
    <property type="match status" value="1"/>
</dbReference>
<feature type="signal peptide" evidence="2">
    <location>
        <begin position="1"/>
        <end position="21"/>
    </location>
</feature>
<name>A0A4S9SUI3_AURPU</name>